<feature type="region of interest" description="Disordered" evidence="1">
    <location>
        <begin position="491"/>
        <end position="511"/>
    </location>
</feature>
<feature type="compositionally biased region" description="Low complexity" evidence="1">
    <location>
        <begin position="384"/>
        <end position="397"/>
    </location>
</feature>
<comment type="caution">
    <text evidence="2">The sequence shown here is derived from an EMBL/GenBank/DDBJ whole genome shotgun (WGS) entry which is preliminary data.</text>
</comment>
<feature type="region of interest" description="Disordered" evidence="1">
    <location>
        <begin position="379"/>
        <end position="398"/>
    </location>
</feature>
<protein>
    <submittedName>
        <fullName evidence="2">Uncharacterized protein</fullName>
    </submittedName>
</protein>
<sequence>MDTNNLSPPLAIARRPLLGCATFSAGPFQDISEGFPRFFEALLAAVSLDNAHHESATHFDSSNTPISASPTREPAFEPVNSPELPAFPVNNATPDPVVIEVDKHIAAIDEAAISPASTSDCVKLSDDPVTAECILPAEDTSIPDIAESLIDHVSTSETSILSPGIATSLDPLAEHVSHLADLTPDEEPAPAELPLASVEAFTVDEVRDFVTDTALAAEVAELVTAPCSEDTSSAIQASIATEETTSSEISTTSMEDPAITVTEPIDSIGSETFTTAESTESVPNTTATESAESVAITTAIEPITVAVPEPVIIVALEPVTVPATESELVTATATESEPVITTAPAPEPLLATASESTTATSEPITISATSSIELVATTATEPVPESTSTAAEPTSTANDLAVIETSPESLLEHSAATEELMQPTSSEDSSPITEPVTVIEETACGVNSVAAEPTVAIDNISGNPVEPPLNTLAPITILSAEDTPAILTTQEAETAESGDTNELPTEPTQDPATSDLVVAREPLLENIAESDLENHLQYDSELESSWEVVTSDESTFDHNNETAPVATPLLVTAYPLIFEDDFDAAASSIFNTELERLFDTDITWSIPQVVEKGKSERDTVRERLTKKTTTRFNLQNLRLEKAAQALSVNGAAPINTETHPVPALEATRALPIVAQQAEVPADVEGNTITSEVFSDNEEAVVDVAKDISTGGHSRTGSSSSDESKLSAGAVFDSAPCPGTPVTEYCMTPPKSHADEVEKANAEPTADMKATDAVGSTNGPEEAAANGLSQDEDETTK</sequence>
<name>A0AAD4F6L1_9PEZI</name>
<dbReference type="EMBL" id="JAHCVI010000001">
    <property type="protein sequence ID" value="KAG7293664.1"/>
    <property type="molecule type" value="Genomic_DNA"/>
</dbReference>
<evidence type="ECO:0000313" key="3">
    <source>
        <dbReference type="Proteomes" id="UP001197093"/>
    </source>
</evidence>
<keyword evidence="3" id="KW-1185">Reference proteome</keyword>
<feature type="region of interest" description="Disordered" evidence="1">
    <location>
        <begin position="56"/>
        <end position="76"/>
    </location>
</feature>
<accession>A0AAD4F6L1</accession>
<feature type="compositionally biased region" description="Low complexity" evidence="1">
    <location>
        <begin position="708"/>
        <end position="720"/>
    </location>
</feature>
<gene>
    <name evidence="2" type="ORF">NEMBOFW57_003719</name>
</gene>
<organism evidence="2 3">
    <name type="scientific">Staphylotrichum longicolle</name>
    <dbReference type="NCBI Taxonomy" id="669026"/>
    <lineage>
        <taxon>Eukaryota</taxon>
        <taxon>Fungi</taxon>
        <taxon>Dikarya</taxon>
        <taxon>Ascomycota</taxon>
        <taxon>Pezizomycotina</taxon>
        <taxon>Sordariomycetes</taxon>
        <taxon>Sordariomycetidae</taxon>
        <taxon>Sordariales</taxon>
        <taxon>Chaetomiaceae</taxon>
        <taxon>Staphylotrichum</taxon>
    </lineage>
</organism>
<evidence type="ECO:0000313" key="2">
    <source>
        <dbReference type="EMBL" id="KAG7293664.1"/>
    </source>
</evidence>
<evidence type="ECO:0000256" key="1">
    <source>
        <dbReference type="SAM" id="MobiDB-lite"/>
    </source>
</evidence>
<feature type="region of interest" description="Disordered" evidence="1">
    <location>
        <begin position="706"/>
        <end position="796"/>
    </location>
</feature>
<reference evidence="2" key="1">
    <citation type="submission" date="2023-02" db="EMBL/GenBank/DDBJ databases">
        <authorList>
            <person name="Palmer J.M."/>
        </authorList>
    </citation>
    <scope>NUCLEOTIDE SEQUENCE</scope>
    <source>
        <strain evidence="2">FW57</strain>
    </source>
</reference>
<feature type="compositionally biased region" description="Basic and acidic residues" evidence="1">
    <location>
        <begin position="751"/>
        <end position="760"/>
    </location>
</feature>
<dbReference type="Proteomes" id="UP001197093">
    <property type="component" value="Unassembled WGS sequence"/>
</dbReference>
<proteinExistence type="predicted"/>
<feature type="compositionally biased region" description="Polar residues" evidence="1">
    <location>
        <begin position="58"/>
        <end position="70"/>
    </location>
</feature>
<dbReference type="AlphaFoldDB" id="A0AAD4F6L1"/>